<name>A0A653BV88_CALMS</name>
<feature type="region of interest" description="Disordered" evidence="3">
    <location>
        <begin position="581"/>
        <end position="673"/>
    </location>
</feature>
<sequence length="751" mass="83255">MYRTDKPFLRDPVTACCRLKISGLSREVSPDDLEEIFSKYGKIVGMLVDPGLRFTFLQFEKEEQAIEAAEAFKHGMFVRNTYLDVRRVDKQLITKVEKQESSILSATACTNNKRRNDTMEVKKVQKHVGVWKQCHDELTGYSYYWNIETDEVTWQTPASFKPASKKDTLTSKDPPQHPQKTKTNLYVPPKTPMQPPGAVKIYSIGECSQQTLKVADSGGGGKKKKKTKITKDKESVLKKFLGRDSESEDEKIELITSYGGDTDSEPEVPPPKKNKHDPQESDHNEDDDDDLDILSQIKRAQALKNVSETKKKDISDSLKLVAGYSDSEEEEEPHESVVASKATFTKPESHSTLFPITEPINIKDFASPKTETEEKAPIQAEFIDAKLFQRKKRIGVALVNTGKKKEDIVEGDGERKGLGFSTSESQPLQPSSNIYPGFAKGGVMFVKSDVLQPSNTPESAADKIEKNNEEDVVNKKLVKDMYQTLQEKLGFLNVGAGAVSPVYTMIIQSEILYSAMNEGGLKLSYLQKWLQNTCTELVNLEKEATPEGWLLQWDRKNKRYYYENLLTGVSQWEYPVEQEALPPQLPAPKPPPPPPPSDDDAMDICTTPPPPDELQEVATASPPPPPPPPAPPQPLPPGVDVPPPPPDDPPEPSKEVQQPQSKESTGDPLNSALDSFYSDIAALGSDLTTTPSSALPTPADIPVKNTKGDQAAEGVKKKKKAKVKLAAGITLKKKGVTQLVEKWNTLQNSYD</sequence>
<dbReference type="InterPro" id="IPR036020">
    <property type="entry name" value="WW_dom_sf"/>
</dbReference>
<dbReference type="SUPFAM" id="SSF51045">
    <property type="entry name" value="WW domain"/>
    <property type="match status" value="2"/>
</dbReference>
<dbReference type="SMART" id="SM00456">
    <property type="entry name" value="WW"/>
    <property type="match status" value="2"/>
</dbReference>
<evidence type="ECO:0000259" key="5">
    <source>
        <dbReference type="PROSITE" id="PS50102"/>
    </source>
</evidence>
<dbReference type="SUPFAM" id="SSF54928">
    <property type="entry name" value="RNA-binding domain, RBD"/>
    <property type="match status" value="1"/>
</dbReference>
<dbReference type="InterPro" id="IPR001202">
    <property type="entry name" value="WW_dom"/>
</dbReference>
<dbReference type="SMART" id="SM00360">
    <property type="entry name" value="RRM"/>
    <property type="match status" value="1"/>
</dbReference>
<evidence type="ECO:0000259" key="4">
    <source>
        <dbReference type="PROSITE" id="PS50020"/>
    </source>
</evidence>
<feature type="compositionally biased region" description="Pro residues" evidence="3">
    <location>
        <begin position="621"/>
        <end position="647"/>
    </location>
</feature>
<feature type="domain" description="WW" evidence="4">
    <location>
        <begin position="543"/>
        <end position="577"/>
    </location>
</feature>
<organism evidence="6 7">
    <name type="scientific">Callosobruchus maculatus</name>
    <name type="common">Southern cowpea weevil</name>
    <name type="synonym">Pulse bruchid</name>
    <dbReference type="NCBI Taxonomy" id="64391"/>
    <lineage>
        <taxon>Eukaryota</taxon>
        <taxon>Metazoa</taxon>
        <taxon>Ecdysozoa</taxon>
        <taxon>Arthropoda</taxon>
        <taxon>Hexapoda</taxon>
        <taxon>Insecta</taxon>
        <taxon>Pterygota</taxon>
        <taxon>Neoptera</taxon>
        <taxon>Endopterygota</taxon>
        <taxon>Coleoptera</taxon>
        <taxon>Polyphaga</taxon>
        <taxon>Cucujiformia</taxon>
        <taxon>Chrysomeloidea</taxon>
        <taxon>Chrysomelidae</taxon>
        <taxon>Bruchinae</taxon>
        <taxon>Bruchini</taxon>
        <taxon>Callosobruchus</taxon>
    </lineage>
</organism>
<dbReference type="InterPro" id="IPR035979">
    <property type="entry name" value="RBD_domain_sf"/>
</dbReference>
<dbReference type="PROSITE" id="PS50020">
    <property type="entry name" value="WW_DOMAIN_2"/>
    <property type="match status" value="2"/>
</dbReference>
<dbReference type="AlphaFoldDB" id="A0A653BV88"/>
<feature type="domain" description="WW" evidence="4">
    <location>
        <begin position="131"/>
        <end position="159"/>
    </location>
</feature>
<evidence type="ECO:0000256" key="3">
    <source>
        <dbReference type="SAM" id="MobiDB-lite"/>
    </source>
</evidence>
<feature type="region of interest" description="Disordered" evidence="3">
    <location>
        <begin position="256"/>
        <end position="291"/>
    </location>
</feature>
<proteinExistence type="predicted"/>
<feature type="compositionally biased region" description="Pro residues" evidence="3">
    <location>
        <begin position="583"/>
        <end position="596"/>
    </location>
</feature>
<dbReference type="OrthoDB" id="2444812at2759"/>
<evidence type="ECO:0000256" key="1">
    <source>
        <dbReference type="ARBA" id="ARBA00022884"/>
    </source>
</evidence>
<dbReference type="Pfam" id="PF00397">
    <property type="entry name" value="WW"/>
    <property type="match status" value="1"/>
</dbReference>
<protein>
    <recommendedName>
        <fullName evidence="8">RRM domain-containing protein</fullName>
    </recommendedName>
</protein>
<dbReference type="InterPro" id="IPR000504">
    <property type="entry name" value="RRM_dom"/>
</dbReference>
<dbReference type="GO" id="GO:0003723">
    <property type="term" value="F:RNA binding"/>
    <property type="evidence" value="ECO:0007669"/>
    <property type="project" value="UniProtKB-UniRule"/>
</dbReference>
<accession>A0A653BV88</accession>
<dbReference type="Gene3D" id="2.20.70.10">
    <property type="match status" value="2"/>
</dbReference>
<feature type="region of interest" description="Disordered" evidence="3">
    <location>
        <begin position="161"/>
        <end position="196"/>
    </location>
</feature>
<gene>
    <name evidence="6" type="ORF">CALMAC_LOCUS3827</name>
</gene>
<dbReference type="Proteomes" id="UP000410492">
    <property type="component" value="Unassembled WGS sequence"/>
</dbReference>
<dbReference type="Pfam" id="PF00076">
    <property type="entry name" value="RRM_1"/>
    <property type="match status" value="1"/>
</dbReference>
<evidence type="ECO:0000313" key="6">
    <source>
        <dbReference type="EMBL" id="VEN39206.1"/>
    </source>
</evidence>
<keyword evidence="7" id="KW-1185">Reference proteome</keyword>
<dbReference type="PANTHER" id="PTHR46697">
    <property type="entry name" value="FORMIN-BINDING PROTEIN 4"/>
    <property type="match status" value="1"/>
</dbReference>
<keyword evidence="1 2" id="KW-0694">RNA-binding</keyword>
<feature type="region of interest" description="Disordered" evidence="3">
    <location>
        <begin position="686"/>
        <end position="715"/>
    </location>
</feature>
<dbReference type="PROSITE" id="PS01159">
    <property type="entry name" value="WW_DOMAIN_1"/>
    <property type="match status" value="1"/>
</dbReference>
<dbReference type="InterPro" id="IPR012677">
    <property type="entry name" value="Nucleotide-bd_a/b_plait_sf"/>
</dbReference>
<dbReference type="EMBL" id="CAACVG010005353">
    <property type="protein sequence ID" value="VEN39206.1"/>
    <property type="molecule type" value="Genomic_DNA"/>
</dbReference>
<feature type="compositionally biased region" description="Low complexity" evidence="3">
    <location>
        <begin position="686"/>
        <end position="700"/>
    </location>
</feature>
<feature type="domain" description="RRM" evidence="5">
    <location>
        <begin position="17"/>
        <end position="90"/>
    </location>
</feature>
<dbReference type="PROSITE" id="PS50102">
    <property type="entry name" value="RRM"/>
    <property type="match status" value="1"/>
</dbReference>
<evidence type="ECO:0000313" key="7">
    <source>
        <dbReference type="Proteomes" id="UP000410492"/>
    </source>
</evidence>
<dbReference type="CDD" id="cd00201">
    <property type="entry name" value="WW"/>
    <property type="match status" value="2"/>
</dbReference>
<evidence type="ECO:0008006" key="8">
    <source>
        <dbReference type="Google" id="ProtNLM"/>
    </source>
</evidence>
<evidence type="ECO:0000256" key="2">
    <source>
        <dbReference type="PROSITE-ProRule" id="PRU00176"/>
    </source>
</evidence>
<feature type="region of interest" description="Disordered" evidence="3">
    <location>
        <begin position="323"/>
        <end position="352"/>
    </location>
</feature>
<reference evidence="6 7" key="1">
    <citation type="submission" date="2019-01" db="EMBL/GenBank/DDBJ databases">
        <authorList>
            <person name="Sayadi A."/>
        </authorList>
    </citation>
    <scope>NUCLEOTIDE SEQUENCE [LARGE SCALE GENOMIC DNA]</scope>
</reference>
<dbReference type="PANTHER" id="PTHR46697:SF1">
    <property type="entry name" value="FORMIN-BINDING PROTEIN 4"/>
    <property type="match status" value="1"/>
</dbReference>
<dbReference type="Gene3D" id="3.30.70.330">
    <property type="match status" value="1"/>
</dbReference>
<dbReference type="InterPro" id="IPR053076">
    <property type="entry name" value="WW_domain_protein"/>
</dbReference>